<dbReference type="EMBL" id="BKCN01000011">
    <property type="protein sequence ID" value="GER04560.1"/>
    <property type="molecule type" value="Genomic_DNA"/>
</dbReference>
<dbReference type="HAMAP" id="MF_00412">
    <property type="entry name" value="ProA"/>
    <property type="match status" value="1"/>
</dbReference>
<evidence type="ECO:0000313" key="10">
    <source>
        <dbReference type="Proteomes" id="UP000324996"/>
    </source>
</evidence>
<dbReference type="InterPro" id="IPR016163">
    <property type="entry name" value="Ald_DH_C"/>
</dbReference>
<dbReference type="PROSITE" id="PS01223">
    <property type="entry name" value="PROA"/>
    <property type="match status" value="1"/>
</dbReference>
<dbReference type="UniPathway" id="UPA00098">
    <property type="reaction ID" value="UER00360"/>
</dbReference>
<dbReference type="AlphaFoldDB" id="A0A5A7NAQ4"/>
<dbReference type="InterPro" id="IPR016161">
    <property type="entry name" value="Ald_DH/histidinol_DH"/>
</dbReference>
<reference evidence="9 10" key="1">
    <citation type="submission" date="2019-09" db="EMBL/GenBank/DDBJ databases">
        <title>NBRP : Genome information of microbial organism related human and environment.</title>
        <authorList>
            <person name="Hattori M."/>
            <person name="Oshima K."/>
            <person name="Inaba H."/>
            <person name="Suda W."/>
            <person name="Sakamoto M."/>
            <person name="Iino T."/>
            <person name="Kitahara M."/>
            <person name="Oshida Y."/>
            <person name="Iida T."/>
            <person name="Kudo T."/>
            <person name="Itoh T."/>
            <person name="Ohkuma M."/>
        </authorList>
    </citation>
    <scope>NUCLEOTIDE SEQUENCE [LARGE SCALE GENOMIC DNA]</scope>
    <source>
        <strain evidence="9 10">Q-1</strain>
    </source>
</reference>
<comment type="function">
    <text evidence="7">Catalyzes the NADPH-dependent reduction of L-glutamate 5-phosphate into L-glutamate 5-semialdehyde and phosphate. The product spontaneously undergoes cyclization to form 1-pyrroline-5-carboxylate.</text>
</comment>
<dbReference type="GO" id="GO:0050661">
    <property type="term" value="F:NADP binding"/>
    <property type="evidence" value="ECO:0007669"/>
    <property type="project" value="InterPro"/>
</dbReference>
<proteinExistence type="inferred from homology"/>
<keyword evidence="10" id="KW-1185">Reference proteome</keyword>
<dbReference type="PANTHER" id="PTHR11063:SF8">
    <property type="entry name" value="DELTA-1-PYRROLINE-5-CARBOXYLATE SYNTHASE"/>
    <property type="match status" value="1"/>
</dbReference>
<keyword evidence="2 7" id="KW-0028">Amino-acid biosynthesis</keyword>
<dbReference type="InterPro" id="IPR020593">
    <property type="entry name" value="G-glutamylP_reductase_CS"/>
</dbReference>
<dbReference type="Gene3D" id="3.40.605.10">
    <property type="entry name" value="Aldehyde Dehydrogenase, Chain A, domain 1"/>
    <property type="match status" value="1"/>
</dbReference>
<dbReference type="PANTHER" id="PTHR11063">
    <property type="entry name" value="GLUTAMATE SEMIALDEHYDE DEHYDROGENASE"/>
    <property type="match status" value="1"/>
</dbReference>
<dbReference type="EC" id="1.2.1.41" evidence="7"/>
<dbReference type="InterPro" id="IPR000965">
    <property type="entry name" value="GPR_dom"/>
</dbReference>
<evidence type="ECO:0000256" key="7">
    <source>
        <dbReference type="HAMAP-Rule" id="MF_00412"/>
    </source>
</evidence>
<dbReference type="CDD" id="cd07079">
    <property type="entry name" value="ALDH_F18-19_ProA-GPR"/>
    <property type="match status" value="1"/>
</dbReference>
<comment type="similarity">
    <text evidence="7">Belongs to the gamma-glutamyl phosphate reductase family.</text>
</comment>
<dbReference type="InterPro" id="IPR015590">
    <property type="entry name" value="Aldehyde_DH_dom"/>
</dbReference>
<evidence type="ECO:0000256" key="2">
    <source>
        <dbReference type="ARBA" id="ARBA00022605"/>
    </source>
</evidence>
<gene>
    <name evidence="7 9" type="primary">proA</name>
    <name evidence="9" type="ORF">JCM17846_22420</name>
</gene>
<dbReference type="Pfam" id="PF00171">
    <property type="entry name" value="Aldedh"/>
    <property type="match status" value="1"/>
</dbReference>
<dbReference type="Proteomes" id="UP000324996">
    <property type="component" value="Unassembled WGS sequence"/>
</dbReference>
<protein>
    <recommendedName>
        <fullName evidence="7">Gamma-glutamyl phosphate reductase</fullName>
        <shortName evidence="7">GPR</shortName>
        <ecNumber evidence="7">1.2.1.41</ecNumber>
    </recommendedName>
    <alternativeName>
        <fullName evidence="7">Glutamate-5-semialdehyde dehydrogenase</fullName>
    </alternativeName>
    <alternativeName>
        <fullName evidence="7">Glutamyl-gamma-semialdehyde dehydrogenase</fullName>
        <shortName evidence="7">GSA dehydrogenase</shortName>
    </alternativeName>
</protein>
<dbReference type="SUPFAM" id="SSF53720">
    <property type="entry name" value="ALDH-like"/>
    <property type="match status" value="1"/>
</dbReference>
<organism evidence="9 10">
    <name type="scientific">Iodidimonas nitroreducens</name>
    <dbReference type="NCBI Taxonomy" id="1236968"/>
    <lineage>
        <taxon>Bacteria</taxon>
        <taxon>Pseudomonadati</taxon>
        <taxon>Pseudomonadota</taxon>
        <taxon>Alphaproteobacteria</taxon>
        <taxon>Iodidimonadales</taxon>
        <taxon>Iodidimonadaceae</taxon>
        <taxon>Iodidimonas</taxon>
    </lineage>
</organism>
<name>A0A5A7NAQ4_9PROT</name>
<dbReference type="GO" id="GO:0005737">
    <property type="term" value="C:cytoplasm"/>
    <property type="evidence" value="ECO:0007669"/>
    <property type="project" value="UniProtKB-SubCell"/>
</dbReference>
<comment type="catalytic activity">
    <reaction evidence="6 7">
        <text>L-glutamate 5-semialdehyde + phosphate + NADP(+) = L-glutamyl 5-phosphate + NADPH + H(+)</text>
        <dbReference type="Rhea" id="RHEA:19541"/>
        <dbReference type="ChEBI" id="CHEBI:15378"/>
        <dbReference type="ChEBI" id="CHEBI:43474"/>
        <dbReference type="ChEBI" id="CHEBI:57783"/>
        <dbReference type="ChEBI" id="CHEBI:58066"/>
        <dbReference type="ChEBI" id="CHEBI:58274"/>
        <dbReference type="ChEBI" id="CHEBI:58349"/>
        <dbReference type="EC" id="1.2.1.41"/>
    </reaction>
</comment>
<evidence type="ECO:0000256" key="3">
    <source>
        <dbReference type="ARBA" id="ARBA00022650"/>
    </source>
</evidence>
<dbReference type="GO" id="GO:0004350">
    <property type="term" value="F:glutamate-5-semialdehyde dehydrogenase activity"/>
    <property type="evidence" value="ECO:0007669"/>
    <property type="project" value="UniProtKB-UniRule"/>
</dbReference>
<dbReference type="InterPro" id="IPR016162">
    <property type="entry name" value="Ald_DH_N"/>
</dbReference>
<feature type="domain" description="Aldehyde dehydrogenase" evidence="8">
    <location>
        <begin position="19"/>
        <end position="293"/>
    </location>
</feature>
<dbReference type="PIRSF" id="PIRSF000151">
    <property type="entry name" value="GPR"/>
    <property type="match status" value="1"/>
</dbReference>
<evidence type="ECO:0000256" key="4">
    <source>
        <dbReference type="ARBA" id="ARBA00022857"/>
    </source>
</evidence>
<dbReference type="Gene3D" id="3.40.309.10">
    <property type="entry name" value="Aldehyde Dehydrogenase, Chain A, domain 2"/>
    <property type="match status" value="1"/>
</dbReference>
<dbReference type="NCBIfam" id="NF001221">
    <property type="entry name" value="PRK00197.1"/>
    <property type="match status" value="1"/>
</dbReference>
<dbReference type="InterPro" id="IPR012134">
    <property type="entry name" value="Glu-5-SA_DH"/>
</dbReference>
<evidence type="ECO:0000256" key="5">
    <source>
        <dbReference type="ARBA" id="ARBA00023002"/>
    </source>
</evidence>
<keyword evidence="5 7" id="KW-0560">Oxidoreductase</keyword>
<accession>A0A5A7NAQ4</accession>
<evidence type="ECO:0000259" key="8">
    <source>
        <dbReference type="Pfam" id="PF00171"/>
    </source>
</evidence>
<evidence type="ECO:0000313" key="9">
    <source>
        <dbReference type="EMBL" id="GER04560.1"/>
    </source>
</evidence>
<comment type="subcellular location">
    <subcellularLocation>
        <location evidence="7">Cytoplasm</location>
    </subcellularLocation>
</comment>
<keyword evidence="3 7" id="KW-0641">Proline biosynthesis</keyword>
<keyword evidence="7" id="KW-0963">Cytoplasm</keyword>
<evidence type="ECO:0000256" key="1">
    <source>
        <dbReference type="ARBA" id="ARBA00004985"/>
    </source>
</evidence>
<dbReference type="GO" id="GO:0055129">
    <property type="term" value="P:L-proline biosynthetic process"/>
    <property type="evidence" value="ECO:0007669"/>
    <property type="project" value="UniProtKB-UniRule"/>
</dbReference>
<dbReference type="FunFam" id="3.40.309.10:FF:000006">
    <property type="entry name" value="Gamma-glutamyl phosphate reductase"/>
    <property type="match status" value="1"/>
</dbReference>
<evidence type="ECO:0000256" key="6">
    <source>
        <dbReference type="ARBA" id="ARBA00049024"/>
    </source>
</evidence>
<comment type="caution">
    <text evidence="9">The sequence shown here is derived from an EMBL/GenBank/DDBJ whole genome shotgun (WGS) entry which is preliminary data.</text>
</comment>
<sequence>MTHSSQSTSQLHDQMIALGDGAKRAQRVVQRSPHAMRQTALKAAAVALRGISVDLLKANAADVAQAREMGKDDAFIDRLALDEGRIEGMAKSLEAIAARPDPLGAIDQSWAREDGMRFERARVPLGVIAVIFESRPNVAADAAGLCLKAGNATILRGGSESRRSVEMILSAMQKGLEQAGLPMEAVNIVPTQDRDAVGELFRMTEHIDLLIPRGGRSLVARVQEESRVPVLGHLMGVNHSYVHASADLEMAKAVVVNAKMRRTGVCGATETLLIDEAVAAKYLPPLVKALSDAQCRVRGDAAAKAICPDIEPASDEDWDTEWLDAVINVRVVDGLDAALAHIDRHGSGHTECIIASDQAAADRFLSEVDAAIVMHNASTQFADGGEFGFGAEIGIATGRLHARGPVGAEHLTSYHYRVRGSGHIRP</sequence>
<keyword evidence="4 7" id="KW-0521">NADP</keyword>
<comment type="pathway">
    <text evidence="1 7">Amino-acid biosynthesis; L-proline biosynthesis; L-glutamate 5-semialdehyde from L-glutamate: step 2/2.</text>
</comment>
<dbReference type="NCBIfam" id="TIGR00407">
    <property type="entry name" value="proA"/>
    <property type="match status" value="1"/>
</dbReference>